<dbReference type="PANTHER" id="PTHR47968:SF36">
    <property type="entry name" value="KINESIN HEAVY CHAIN ISOFORM X1"/>
    <property type="match status" value="1"/>
</dbReference>
<gene>
    <name evidence="10" type="ORF">HERI1096_LOCUS29770</name>
    <name evidence="11" type="ORF">HERI1096_LOCUS29777</name>
</gene>
<feature type="domain" description="Kinesin motor" evidence="9">
    <location>
        <begin position="1"/>
        <end position="247"/>
    </location>
</feature>
<keyword evidence="3 6" id="KW-0067">ATP-binding</keyword>
<evidence type="ECO:0000256" key="5">
    <source>
        <dbReference type="ARBA" id="ARBA00023175"/>
    </source>
</evidence>
<keyword evidence="2 6" id="KW-0547">Nucleotide-binding</keyword>
<accession>A0A6T9L0R6</accession>
<dbReference type="GO" id="GO:0008017">
    <property type="term" value="F:microtubule binding"/>
    <property type="evidence" value="ECO:0007669"/>
    <property type="project" value="InterPro"/>
</dbReference>
<dbReference type="SUPFAM" id="SSF52540">
    <property type="entry name" value="P-loop containing nucleoside triphosphate hydrolases"/>
    <property type="match status" value="1"/>
</dbReference>
<feature type="region of interest" description="Disordered" evidence="8">
    <location>
        <begin position="638"/>
        <end position="660"/>
    </location>
</feature>
<dbReference type="EMBL" id="HBHX01054047">
    <property type="protein sequence ID" value="CAE0133613.1"/>
    <property type="molecule type" value="Transcribed_RNA"/>
</dbReference>
<keyword evidence="1 7" id="KW-0493">Microtubule</keyword>
<evidence type="ECO:0000313" key="10">
    <source>
        <dbReference type="EMBL" id="CAE0133600.1"/>
    </source>
</evidence>
<dbReference type="InterPro" id="IPR019821">
    <property type="entry name" value="Kinesin_motor_CS"/>
</dbReference>
<evidence type="ECO:0000256" key="1">
    <source>
        <dbReference type="ARBA" id="ARBA00022701"/>
    </source>
</evidence>
<dbReference type="SMART" id="SM00129">
    <property type="entry name" value="KISc"/>
    <property type="match status" value="1"/>
</dbReference>
<dbReference type="InterPro" id="IPR001752">
    <property type="entry name" value="Kinesin_motor_dom"/>
</dbReference>
<reference evidence="11" key="1">
    <citation type="submission" date="2021-01" db="EMBL/GenBank/DDBJ databases">
        <authorList>
            <person name="Corre E."/>
            <person name="Pelletier E."/>
            <person name="Niang G."/>
            <person name="Scheremetjew M."/>
            <person name="Finn R."/>
            <person name="Kale V."/>
            <person name="Holt S."/>
            <person name="Cochrane G."/>
            <person name="Meng A."/>
            <person name="Brown T."/>
            <person name="Cohen L."/>
        </authorList>
    </citation>
    <scope>NUCLEOTIDE SEQUENCE</scope>
    <source>
        <strain evidence="11">CCMP281</strain>
    </source>
</reference>
<comment type="similarity">
    <text evidence="6 7">Belongs to the TRAFAC class myosin-kinesin ATPase superfamily. Kinesin family.</text>
</comment>
<feature type="compositionally biased region" description="Basic and acidic residues" evidence="8">
    <location>
        <begin position="372"/>
        <end position="388"/>
    </location>
</feature>
<evidence type="ECO:0000256" key="3">
    <source>
        <dbReference type="ARBA" id="ARBA00022840"/>
    </source>
</evidence>
<name>A0A6T9L0R6_9EUKA</name>
<evidence type="ECO:0000256" key="6">
    <source>
        <dbReference type="PROSITE-ProRule" id="PRU00283"/>
    </source>
</evidence>
<dbReference type="AlphaFoldDB" id="A0A6T9L0R6"/>
<dbReference type="GO" id="GO:0005874">
    <property type="term" value="C:microtubule"/>
    <property type="evidence" value="ECO:0007669"/>
    <property type="project" value="UniProtKB-KW"/>
</dbReference>
<evidence type="ECO:0000259" key="9">
    <source>
        <dbReference type="PROSITE" id="PS50067"/>
    </source>
</evidence>
<keyword evidence="5 6" id="KW-0505">Motor protein</keyword>
<dbReference type="InterPro" id="IPR036961">
    <property type="entry name" value="Kinesin_motor_dom_sf"/>
</dbReference>
<dbReference type="PANTHER" id="PTHR47968">
    <property type="entry name" value="CENTROMERE PROTEIN E"/>
    <property type="match status" value="1"/>
</dbReference>
<dbReference type="Pfam" id="PF00225">
    <property type="entry name" value="Kinesin"/>
    <property type="match status" value="1"/>
</dbReference>
<evidence type="ECO:0000256" key="2">
    <source>
        <dbReference type="ARBA" id="ARBA00022741"/>
    </source>
</evidence>
<dbReference type="GO" id="GO:0005524">
    <property type="term" value="F:ATP binding"/>
    <property type="evidence" value="ECO:0007669"/>
    <property type="project" value="UniProtKB-UniRule"/>
</dbReference>
<protein>
    <recommendedName>
        <fullName evidence="7">Kinesin-like protein</fullName>
    </recommendedName>
</protein>
<sequence>MEGYTGCVMCYGQTGAGKSYTLANNKPGQEGIMVQAFNYLFQAMADERELKYEISLAYVQIYLDSITDLLAPKNAIELREDPKEGVYVDGVTWQPASTTKEALVTLDKGNGNRATSATKMNADSSRSHAALMISIKCTGGPRTLNGKLYLVDLAGSERIKKSGVEGAALDEAKAINLSLTTLGRCIEILSSGKKERPPFRDSKLTRLLSNAIGGAAKTTLIVCVAPTVSDAFETTNSLEFGLQAMNVVVKAKINASTDFNSLTSSLMVQKSKKEQPLKELEAQVLRELQPQLDEVCKLELEFKEVMLKKDMREEKQLEQEKAIKDLKQQGALAADKDEKEMVDLLNEKAKMTGELEKVLLSLSDNPEIKTMQSEHEAEKASASKRAMELQEDLQQSEMRGPHERQQLEASLDGAIHTARNLGQIAAYFFQTGAANEAADFYTQAKNIFEAVLGADHEKTQQWQQDLFFLINAPAIKKITAQNAAQEAADKAAEEEESTFDWWNDNLPFDIAIQSSNHMDDDDEDVSGNWWMQNLFDMKVRDKRDDPDEEVSYMSAIFATPRGDSSIFTPRGTLNPALRAGMPMMPVQQKQDIGFTATWVQHAFEGGGDTQRVNSSEEIDSKMSEATEWLMAAFATPRENEAPPPAILPKPSATPRGTKVSQESEDKVFAAAIQAAMSTPRAKASNTVVDDRAMASATNKMFKTVTL</sequence>
<dbReference type="EMBL" id="HBHX01054036">
    <property type="protein sequence ID" value="CAE0133600.1"/>
    <property type="molecule type" value="Transcribed_RNA"/>
</dbReference>
<evidence type="ECO:0000256" key="8">
    <source>
        <dbReference type="SAM" id="MobiDB-lite"/>
    </source>
</evidence>
<dbReference type="GO" id="GO:0007018">
    <property type="term" value="P:microtubule-based movement"/>
    <property type="evidence" value="ECO:0007669"/>
    <property type="project" value="InterPro"/>
</dbReference>
<organism evidence="11">
    <name type="scientific">Haptolina ericina</name>
    <dbReference type="NCBI Taxonomy" id="156174"/>
    <lineage>
        <taxon>Eukaryota</taxon>
        <taxon>Haptista</taxon>
        <taxon>Haptophyta</taxon>
        <taxon>Prymnesiophyceae</taxon>
        <taxon>Prymnesiales</taxon>
        <taxon>Prymnesiaceae</taxon>
        <taxon>Haptolina</taxon>
    </lineage>
</organism>
<keyword evidence="4" id="KW-0175">Coiled coil</keyword>
<proteinExistence type="inferred from homology"/>
<dbReference type="PROSITE" id="PS00411">
    <property type="entry name" value="KINESIN_MOTOR_1"/>
    <property type="match status" value="1"/>
</dbReference>
<dbReference type="PRINTS" id="PR00380">
    <property type="entry name" value="KINESINHEAVY"/>
</dbReference>
<feature type="region of interest" description="Disordered" evidence="8">
    <location>
        <begin position="370"/>
        <end position="403"/>
    </location>
</feature>
<dbReference type="GO" id="GO:0003777">
    <property type="term" value="F:microtubule motor activity"/>
    <property type="evidence" value="ECO:0007669"/>
    <property type="project" value="InterPro"/>
</dbReference>
<evidence type="ECO:0000313" key="11">
    <source>
        <dbReference type="EMBL" id="CAE0133613.1"/>
    </source>
</evidence>
<feature type="binding site" evidence="6">
    <location>
        <begin position="12"/>
        <end position="19"/>
    </location>
    <ligand>
        <name>ATP</name>
        <dbReference type="ChEBI" id="CHEBI:30616"/>
    </ligand>
</feature>
<dbReference type="Gene3D" id="3.40.850.10">
    <property type="entry name" value="Kinesin motor domain"/>
    <property type="match status" value="1"/>
</dbReference>
<dbReference type="InterPro" id="IPR027640">
    <property type="entry name" value="Kinesin-like_fam"/>
</dbReference>
<evidence type="ECO:0000256" key="4">
    <source>
        <dbReference type="ARBA" id="ARBA00023054"/>
    </source>
</evidence>
<dbReference type="InterPro" id="IPR027417">
    <property type="entry name" value="P-loop_NTPase"/>
</dbReference>
<dbReference type="PROSITE" id="PS50067">
    <property type="entry name" value="KINESIN_MOTOR_2"/>
    <property type="match status" value="1"/>
</dbReference>
<evidence type="ECO:0000256" key="7">
    <source>
        <dbReference type="RuleBase" id="RU000394"/>
    </source>
</evidence>